<dbReference type="SUPFAM" id="SSF53474">
    <property type="entry name" value="alpha/beta-Hydrolases"/>
    <property type="match status" value="1"/>
</dbReference>
<name>A0ABP6JRC6_9ACTN</name>
<dbReference type="InterPro" id="IPR020802">
    <property type="entry name" value="TesA-like"/>
</dbReference>
<dbReference type="InterPro" id="IPR012223">
    <property type="entry name" value="TEII"/>
</dbReference>
<evidence type="ECO:0000313" key="5">
    <source>
        <dbReference type="Proteomes" id="UP001500403"/>
    </source>
</evidence>
<accession>A0ABP6JRC6</accession>
<dbReference type="Pfam" id="PF00975">
    <property type="entry name" value="Thioesterase"/>
    <property type="match status" value="1"/>
</dbReference>
<sequence>MPASPHGYPAASPASTAGTWLRTTVSAHPVPELHVVCFPPAGGASGSFSALRRAVGPATLCTCVLLPGRESRIAEQEPWDPDRIADHIAEALPVRLRETRAPYVMLGHSMGGLFAYEVTARLVAAGEPRPMRLVVAGSEAPSGAAGHRLDTADPVGVLRELRGADQEVFDHPELLRIAATTLQADLRMIRRYRFAGAKIDVPLTVLLGREDPLVGAPAAAGWTELGTSGTSVRVLPGGHFFLDPHYPELLAEWRREAQATGHRPDRARPV</sequence>
<gene>
    <name evidence="4" type="ORF">GCM10010446_31120</name>
</gene>
<reference evidence="5" key="1">
    <citation type="journal article" date="2019" name="Int. J. Syst. Evol. Microbiol.">
        <title>The Global Catalogue of Microorganisms (GCM) 10K type strain sequencing project: providing services to taxonomists for standard genome sequencing and annotation.</title>
        <authorList>
            <consortium name="The Broad Institute Genomics Platform"/>
            <consortium name="The Broad Institute Genome Sequencing Center for Infectious Disease"/>
            <person name="Wu L."/>
            <person name="Ma J."/>
        </authorList>
    </citation>
    <scope>NUCLEOTIDE SEQUENCE [LARGE SCALE GENOMIC DNA]</scope>
    <source>
        <strain evidence="5">JCM 9088</strain>
    </source>
</reference>
<evidence type="ECO:0000313" key="4">
    <source>
        <dbReference type="EMBL" id="GAA2943631.1"/>
    </source>
</evidence>
<evidence type="ECO:0000256" key="1">
    <source>
        <dbReference type="ARBA" id="ARBA00007169"/>
    </source>
</evidence>
<dbReference type="PANTHER" id="PTHR11487">
    <property type="entry name" value="THIOESTERASE"/>
    <property type="match status" value="1"/>
</dbReference>
<dbReference type="Gene3D" id="3.40.50.1820">
    <property type="entry name" value="alpha/beta hydrolase"/>
    <property type="match status" value="1"/>
</dbReference>
<dbReference type="GO" id="GO:0016787">
    <property type="term" value="F:hydrolase activity"/>
    <property type="evidence" value="ECO:0007669"/>
    <property type="project" value="UniProtKB-KW"/>
</dbReference>
<protein>
    <submittedName>
        <fullName evidence="4">Alpha/beta fold hydrolase</fullName>
    </submittedName>
</protein>
<dbReference type="PANTHER" id="PTHR11487:SF0">
    <property type="entry name" value="S-ACYL FATTY ACID SYNTHASE THIOESTERASE, MEDIUM CHAIN"/>
    <property type="match status" value="1"/>
</dbReference>
<dbReference type="Proteomes" id="UP001500403">
    <property type="component" value="Unassembled WGS sequence"/>
</dbReference>
<feature type="domain" description="Thioesterase TesA-like" evidence="3">
    <location>
        <begin position="36"/>
        <end position="242"/>
    </location>
</feature>
<keyword evidence="2 4" id="KW-0378">Hydrolase</keyword>
<dbReference type="SMART" id="SM00824">
    <property type="entry name" value="PKS_TE"/>
    <property type="match status" value="1"/>
</dbReference>
<comment type="similarity">
    <text evidence="1">Belongs to the thioesterase family.</text>
</comment>
<dbReference type="EMBL" id="BAAAUD010000034">
    <property type="protein sequence ID" value="GAA2943631.1"/>
    <property type="molecule type" value="Genomic_DNA"/>
</dbReference>
<organism evidence="4 5">
    <name type="scientific">Streptomyces enissocaesilis</name>
    <dbReference type="NCBI Taxonomy" id="332589"/>
    <lineage>
        <taxon>Bacteria</taxon>
        <taxon>Bacillati</taxon>
        <taxon>Actinomycetota</taxon>
        <taxon>Actinomycetes</taxon>
        <taxon>Kitasatosporales</taxon>
        <taxon>Streptomycetaceae</taxon>
        <taxon>Streptomyces</taxon>
        <taxon>Streptomyces rochei group</taxon>
    </lineage>
</organism>
<dbReference type="InterPro" id="IPR029058">
    <property type="entry name" value="AB_hydrolase_fold"/>
</dbReference>
<comment type="caution">
    <text evidence="4">The sequence shown here is derived from an EMBL/GenBank/DDBJ whole genome shotgun (WGS) entry which is preliminary data.</text>
</comment>
<dbReference type="RefSeq" id="WP_344495441.1">
    <property type="nucleotide sequence ID" value="NZ_BAAAUD010000034.1"/>
</dbReference>
<dbReference type="InterPro" id="IPR001031">
    <property type="entry name" value="Thioesterase"/>
</dbReference>
<proteinExistence type="inferred from homology"/>
<keyword evidence="5" id="KW-1185">Reference proteome</keyword>
<evidence type="ECO:0000259" key="3">
    <source>
        <dbReference type="SMART" id="SM00824"/>
    </source>
</evidence>
<evidence type="ECO:0000256" key="2">
    <source>
        <dbReference type="ARBA" id="ARBA00022801"/>
    </source>
</evidence>